<dbReference type="Gene3D" id="4.10.1060.50">
    <property type="match status" value="1"/>
</dbReference>
<organism evidence="15 16">
    <name type="scientific">Moelleriella libera RCEF 2490</name>
    <dbReference type="NCBI Taxonomy" id="1081109"/>
    <lineage>
        <taxon>Eukaryota</taxon>
        <taxon>Fungi</taxon>
        <taxon>Dikarya</taxon>
        <taxon>Ascomycota</taxon>
        <taxon>Pezizomycotina</taxon>
        <taxon>Sordariomycetes</taxon>
        <taxon>Hypocreomycetidae</taxon>
        <taxon>Hypocreales</taxon>
        <taxon>Clavicipitaceae</taxon>
        <taxon>Moelleriella</taxon>
    </lineage>
</organism>
<evidence type="ECO:0000256" key="8">
    <source>
        <dbReference type="ARBA" id="ARBA00022980"/>
    </source>
</evidence>
<name>A0A167YD18_9HYPO</name>
<keyword evidence="10" id="KW-0687">Ribonucleoprotein</keyword>
<dbReference type="FunFam" id="4.10.1060.50:FF:000001">
    <property type="entry name" value="ubiquitin-60S ribosomal protein L40"/>
    <property type="match status" value="1"/>
</dbReference>
<dbReference type="InterPro" id="IPR038587">
    <property type="entry name" value="Ribosomal_eL40_sf"/>
</dbReference>
<evidence type="ECO:0000313" key="15">
    <source>
        <dbReference type="EMBL" id="KZZ91184.1"/>
    </source>
</evidence>
<evidence type="ECO:0000256" key="1">
    <source>
        <dbReference type="ARBA" id="ARBA00002241"/>
    </source>
</evidence>
<dbReference type="PROSITE" id="PS50053">
    <property type="entry name" value="UBIQUITIN_2"/>
    <property type="match status" value="1"/>
</dbReference>
<evidence type="ECO:0000256" key="13">
    <source>
        <dbReference type="SAM" id="MobiDB-lite"/>
    </source>
</evidence>
<keyword evidence="6" id="KW-0963">Cytoplasm</keyword>
<dbReference type="Pfam" id="PF01020">
    <property type="entry name" value="Ribosomal_L40e"/>
    <property type="match status" value="1"/>
</dbReference>
<evidence type="ECO:0000256" key="3">
    <source>
        <dbReference type="ARBA" id="ARBA00004496"/>
    </source>
</evidence>
<evidence type="ECO:0000313" key="16">
    <source>
        <dbReference type="Proteomes" id="UP000078544"/>
    </source>
</evidence>
<proteinExistence type="inferred from homology"/>
<evidence type="ECO:0000256" key="12">
    <source>
        <dbReference type="ARBA" id="ARBA00045962"/>
    </source>
</evidence>
<comment type="subcellular location">
    <subcellularLocation>
        <location evidence="3">Cytoplasm</location>
    </subcellularLocation>
    <subcellularLocation>
        <location evidence="2">Nucleus</location>
    </subcellularLocation>
</comment>
<dbReference type="GO" id="GO:0003735">
    <property type="term" value="F:structural constituent of ribosome"/>
    <property type="evidence" value="ECO:0007669"/>
    <property type="project" value="InterPro"/>
</dbReference>
<dbReference type="InterPro" id="IPR019954">
    <property type="entry name" value="Ubiquitin_CS"/>
</dbReference>
<evidence type="ECO:0000256" key="5">
    <source>
        <dbReference type="ARBA" id="ARBA00010570"/>
    </source>
</evidence>
<dbReference type="PROSITE" id="PS00299">
    <property type="entry name" value="UBIQUITIN_1"/>
    <property type="match status" value="1"/>
</dbReference>
<comment type="caution">
    <text evidence="15">The sequence shown here is derived from an EMBL/GenBank/DDBJ whole genome shotgun (WGS) entry which is preliminary data.</text>
</comment>
<evidence type="ECO:0000256" key="9">
    <source>
        <dbReference type="ARBA" id="ARBA00023242"/>
    </source>
</evidence>
<evidence type="ECO:0000256" key="10">
    <source>
        <dbReference type="ARBA" id="ARBA00023274"/>
    </source>
</evidence>
<dbReference type="PRINTS" id="PR00348">
    <property type="entry name" value="UBIQUITIN"/>
</dbReference>
<reference evidence="15 16" key="1">
    <citation type="journal article" date="2016" name="Genome Biol. Evol.">
        <title>Divergent and convergent evolution of fungal pathogenicity.</title>
        <authorList>
            <person name="Shang Y."/>
            <person name="Xiao G."/>
            <person name="Zheng P."/>
            <person name="Cen K."/>
            <person name="Zhan S."/>
            <person name="Wang C."/>
        </authorList>
    </citation>
    <scope>NUCLEOTIDE SEQUENCE [LARGE SCALE GENOMIC DNA]</scope>
    <source>
        <strain evidence="15 16">RCEF 2490</strain>
    </source>
</reference>
<protein>
    <submittedName>
        <fullName evidence="15">Ubiquitin subgroup</fullName>
    </submittedName>
</protein>
<dbReference type="InterPro" id="IPR019956">
    <property type="entry name" value="Ubiquitin_dom"/>
</dbReference>
<evidence type="ECO:0000256" key="11">
    <source>
        <dbReference type="ARBA" id="ARBA00035124"/>
    </source>
</evidence>
<keyword evidence="7" id="KW-1017">Isopeptide bond</keyword>
<evidence type="ECO:0000256" key="4">
    <source>
        <dbReference type="ARBA" id="ARBA00008373"/>
    </source>
</evidence>
<dbReference type="SMART" id="SM01377">
    <property type="entry name" value="Ribosomal_L40e"/>
    <property type="match status" value="1"/>
</dbReference>
<keyword evidence="16" id="KW-1185">Reference proteome</keyword>
<dbReference type="GO" id="GO:0005737">
    <property type="term" value="C:cytoplasm"/>
    <property type="evidence" value="ECO:0007669"/>
    <property type="project" value="UniProtKB-SubCell"/>
</dbReference>
<dbReference type="InterPro" id="IPR050158">
    <property type="entry name" value="Ubiquitin_ubiquitin-like"/>
</dbReference>
<dbReference type="InterPro" id="IPR048540">
    <property type="entry name" value="Rrn7_cyclin_N"/>
</dbReference>
<keyword evidence="8" id="KW-0689">Ribosomal protein</keyword>
<dbReference type="CDD" id="cd01803">
    <property type="entry name" value="Ubl_ubiquitin"/>
    <property type="match status" value="1"/>
</dbReference>
<keyword evidence="9" id="KW-0539">Nucleus</keyword>
<dbReference type="SMART" id="SM00213">
    <property type="entry name" value="UBQ"/>
    <property type="match status" value="1"/>
</dbReference>
<dbReference type="InterPro" id="IPR011332">
    <property type="entry name" value="Ribosomal_zn-bd"/>
</dbReference>
<feature type="domain" description="Ubiquitin-like" evidence="14">
    <location>
        <begin position="529"/>
        <end position="604"/>
    </location>
</feature>
<dbReference type="PANTHER" id="PTHR10666">
    <property type="entry name" value="UBIQUITIN"/>
    <property type="match status" value="1"/>
</dbReference>
<dbReference type="EMBL" id="AZGY01000019">
    <property type="protein sequence ID" value="KZZ91184.1"/>
    <property type="molecule type" value="Genomic_DNA"/>
</dbReference>
<evidence type="ECO:0000256" key="7">
    <source>
        <dbReference type="ARBA" id="ARBA00022499"/>
    </source>
</evidence>
<accession>A0A167YD18</accession>
<dbReference type="InterPro" id="IPR000626">
    <property type="entry name" value="Ubiquitin-like_dom"/>
</dbReference>
<comment type="similarity">
    <text evidence="4">In the N-terminal section; belongs to the ubiquitin family.</text>
</comment>
<dbReference type="STRING" id="1081109.A0A167YD18"/>
<dbReference type="InterPro" id="IPR029071">
    <property type="entry name" value="Ubiquitin-like_domsf"/>
</dbReference>
<dbReference type="FunFam" id="3.10.20.90:FF:000014">
    <property type="entry name" value="Ubiquitin-60S ribosomal L40 fusion"/>
    <property type="match status" value="1"/>
</dbReference>
<dbReference type="GO" id="GO:0005634">
    <property type="term" value="C:nucleus"/>
    <property type="evidence" value="ECO:0007669"/>
    <property type="project" value="UniProtKB-SubCell"/>
</dbReference>
<comment type="similarity">
    <text evidence="5">In the C-terminal section; belongs to the eukaryotic ribosomal protein eL40 family.</text>
</comment>
<comment type="subunit">
    <text evidence="11">Part of the 60S ribosomal subunit.</text>
</comment>
<dbReference type="SUPFAM" id="SSF54236">
    <property type="entry name" value="Ubiquitin-like"/>
    <property type="match status" value="1"/>
</dbReference>
<feature type="region of interest" description="Disordered" evidence="13">
    <location>
        <begin position="17"/>
        <end position="43"/>
    </location>
</feature>
<dbReference type="GO" id="GO:0016567">
    <property type="term" value="P:protein ubiquitination"/>
    <property type="evidence" value="ECO:0007669"/>
    <property type="project" value="UniProtKB-ARBA"/>
</dbReference>
<dbReference type="Pfam" id="PF00240">
    <property type="entry name" value="ubiquitin"/>
    <property type="match status" value="1"/>
</dbReference>
<dbReference type="AlphaFoldDB" id="A0A167YD18"/>
<feature type="compositionally biased region" description="Basic and acidic residues" evidence="13">
    <location>
        <begin position="28"/>
        <end position="43"/>
    </location>
</feature>
<evidence type="ECO:0000256" key="2">
    <source>
        <dbReference type="ARBA" id="ARBA00004123"/>
    </source>
</evidence>
<evidence type="ECO:0000256" key="6">
    <source>
        <dbReference type="ARBA" id="ARBA00022490"/>
    </source>
</evidence>
<dbReference type="InterPro" id="IPR048538">
    <property type="entry name" value="Rrn7_cyclin_C"/>
</dbReference>
<dbReference type="Pfam" id="PF20645">
    <property type="entry name" value="Rrn7_cyclin_C"/>
    <property type="match status" value="1"/>
</dbReference>
<dbReference type="GO" id="GO:0000055">
    <property type="term" value="P:ribosomal large subunit export from nucleus"/>
    <property type="evidence" value="ECO:0007669"/>
    <property type="project" value="UniProtKB-ARBA"/>
</dbReference>
<comment type="function">
    <text evidence="12">Component of the ribosome, a large ribonucleoprotein complex responsible for the synthesis of proteins in the cell. The small ribosomal subunit (SSU) binds messenger RNAs (mRNAs) and translates the encoded message by selecting cognate aminoacyl-transfer RNA (tRNA) molecules. The large subunit (LSU) contains the ribosomal catalytic site termed the peptidyl transferase center (PTC), which catalyzes the formation of peptide bonds, thereby polymerizing the amino acids delivered by tRNAs into a polypeptide chain. The nascent polypeptides leave the ribosome through a tunnel in the LSU and interact with protein factors that function in enzymatic processing, targeting, and the membrane insertion of nascent chains at the exit of the ribosomal tunnel. eL40 is essential for translation of a subset of cellular transcripts, including stress response transcripts, such as DDR2.</text>
</comment>
<dbReference type="InterPro" id="IPR001975">
    <property type="entry name" value="Ribosomal_eL40_dom"/>
</dbReference>
<dbReference type="SUPFAM" id="SSF57829">
    <property type="entry name" value="Zn-binding ribosomal proteins"/>
    <property type="match status" value="1"/>
</dbReference>
<dbReference type="GO" id="GO:0005840">
    <property type="term" value="C:ribosome"/>
    <property type="evidence" value="ECO:0007669"/>
    <property type="project" value="UniProtKB-KW"/>
</dbReference>
<gene>
    <name evidence="15" type="ORF">AAL_06925</name>
</gene>
<dbReference type="GO" id="GO:1990904">
    <property type="term" value="C:ribonucleoprotein complex"/>
    <property type="evidence" value="ECO:0007669"/>
    <property type="project" value="UniProtKB-KW"/>
</dbReference>
<dbReference type="Pfam" id="PF20644">
    <property type="entry name" value="Rrn7_cyclin_N"/>
    <property type="match status" value="1"/>
</dbReference>
<dbReference type="Gene3D" id="3.10.20.90">
    <property type="entry name" value="Phosphatidylinositol 3-kinase Catalytic Subunit, Chain A, domain 1"/>
    <property type="match status" value="1"/>
</dbReference>
<dbReference type="OrthoDB" id="428577at2759"/>
<dbReference type="Proteomes" id="UP000078544">
    <property type="component" value="Unassembled WGS sequence"/>
</dbReference>
<dbReference type="GO" id="GO:0006412">
    <property type="term" value="P:translation"/>
    <property type="evidence" value="ECO:0007669"/>
    <property type="project" value="InterPro"/>
</dbReference>
<comment type="function">
    <text evidence="1">Component of the 60S subunit of the ribosome.</text>
</comment>
<evidence type="ECO:0000259" key="14">
    <source>
        <dbReference type="PROSITE" id="PS50053"/>
    </source>
</evidence>
<sequence>MSDVCLRQGFVQFDVGEEEESGQMGSVARREKQQKEREKRQLSGHEGKALYLEALQLLLRRQTMFLVREKGYQNEVEIVVRDLWDLRLRGYTPLTTESAATDIPLELFSSQPNTSEDEEKTPHKPWSRARYWNSQTGTSWPLPKAPETLALCYLGCLLLQIPTRLRDLQMWALNGGLPYLKAFHHLPREMQERLPSSYASVLKGLSASSLRGEELHRIVVNAALSYRLNYGMTFPGLNFAPLLFQYAKGLALPGDASPENLVNDHEADNMPVESIVVARRLIALLQLRFELPALKSRVFALDNPEIQLISVLVISTKICFPFDPQQVAILSPQLMPAFCWRSWKEGISCRPLHYDTLRDEPASDHLAPSQIVEMTDKDFDALLTRMMRSTRRTNDSLITQFFPVEPEPQTLYSSYESEEMTDEQIRVILARAIEPSCQNDKVRDVEKLHASPYQTFREIHDLTPMAHELYERASEAVAAPIDVMPLRAYREIVKYALNEMRCLSSPTHATTPLALLTFESHDLREIVKMQIFVKTLTGKTITLEVESSDTIDNVKSKIQDKEGIPPDQQRLIFAGKQLEDGRTLSDYNIQKESTLHLVLRLRGGIIEPSLKALASKFNCDKMICRKCYARLPPRATNCRKRKCGHTNQLRPKKKLK</sequence>